<comment type="subcellular location">
    <subcellularLocation>
        <location evidence="1">Membrane</location>
        <topology evidence="1">Multi-pass membrane protein</topology>
    </subcellularLocation>
</comment>
<dbReference type="Gene3D" id="1.20.1250.20">
    <property type="entry name" value="MFS general substrate transporter like domains"/>
    <property type="match status" value="1"/>
</dbReference>
<keyword evidence="4 5" id="KW-0472">Membrane</keyword>
<comment type="caution">
    <text evidence="7">The sequence shown here is derived from an EMBL/GenBank/DDBJ whole genome shotgun (WGS) entry which is preliminary data.</text>
</comment>
<feature type="transmembrane region" description="Helical" evidence="5">
    <location>
        <begin position="214"/>
        <end position="235"/>
    </location>
</feature>
<accession>A0ABQ6LJ48</accession>
<dbReference type="InterPro" id="IPR020846">
    <property type="entry name" value="MFS_dom"/>
</dbReference>
<sequence length="416" mass="42692">MQAPGTARNIELYPWFRAAQNLLFWQAVWFLYFQGRLSPAEAILLAAVYDVATTALEVPSGWMSDRIGRRRTLIASAAASLAGALLLAAGTGFWALAAGQVLIGAGMAFASGTDSALLYESLAAEGRGEEIERHELRAWRASFAALAVSALTGGAMAAGHAVLPFLAGALAFAASLAIALRFAEPPHERLPSATPQGAELLHRAGLRAAFGQPVLRWLMALSVLMYVMSHVPFVFGQPFILDALAGLGLASAAPLVSGAVTAAMMAVSLAASLAAPGLRRRFGLAAILLAAFALQIALSGLMALTDSALAIGLLLLRMVPDALSRPFVLARIQPLLGDAGRASYLSIQSFFGRLLFAATLLLAAEAAPGGAAMSHSEIAALLSAYALAGLACLGGLALAARGLALEPGAGAGRGTV</sequence>
<evidence type="ECO:0000256" key="1">
    <source>
        <dbReference type="ARBA" id="ARBA00004141"/>
    </source>
</evidence>
<feature type="domain" description="Major facilitator superfamily (MFS) profile" evidence="6">
    <location>
        <begin position="1"/>
        <end position="416"/>
    </location>
</feature>
<protein>
    <submittedName>
        <fullName evidence="7">MFS transporter</fullName>
    </submittedName>
</protein>
<gene>
    <name evidence="7" type="ORF">LNKW23_13920</name>
</gene>
<evidence type="ECO:0000256" key="5">
    <source>
        <dbReference type="SAM" id="Phobius"/>
    </source>
</evidence>
<dbReference type="EMBL" id="BSYI01000008">
    <property type="protein sequence ID" value="GMG82179.1"/>
    <property type="molecule type" value="Genomic_DNA"/>
</dbReference>
<dbReference type="Proteomes" id="UP001239909">
    <property type="component" value="Unassembled WGS sequence"/>
</dbReference>
<feature type="transmembrane region" description="Helical" evidence="5">
    <location>
        <begin position="165"/>
        <end position="183"/>
    </location>
</feature>
<dbReference type="InterPro" id="IPR053160">
    <property type="entry name" value="MFS_DHA3_Transporter"/>
</dbReference>
<proteinExistence type="predicted"/>
<evidence type="ECO:0000259" key="6">
    <source>
        <dbReference type="PROSITE" id="PS50850"/>
    </source>
</evidence>
<keyword evidence="2 5" id="KW-0812">Transmembrane</keyword>
<name>A0ABQ6LJ48_9RHOB</name>
<evidence type="ECO:0000313" key="7">
    <source>
        <dbReference type="EMBL" id="GMG82179.1"/>
    </source>
</evidence>
<dbReference type="RefSeq" id="WP_285670936.1">
    <property type="nucleotide sequence ID" value="NZ_BSYI01000008.1"/>
</dbReference>
<keyword evidence="8" id="KW-1185">Reference proteome</keyword>
<dbReference type="SUPFAM" id="SSF103473">
    <property type="entry name" value="MFS general substrate transporter"/>
    <property type="match status" value="1"/>
</dbReference>
<dbReference type="InterPro" id="IPR036259">
    <property type="entry name" value="MFS_trans_sf"/>
</dbReference>
<feature type="transmembrane region" description="Helical" evidence="5">
    <location>
        <begin position="73"/>
        <end position="95"/>
    </location>
</feature>
<organism evidence="7 8">
    <name type="scientific">Paralimibaculum aggregatum</name>
    <dbReference type="NCBI Taxonomy" id="3036245"/>
    <lineage>
        <taxon>Bacteria</taxon>
        <taxon>Pseudomonadati</taxon>
        <taxon>Pseudomonadota</taxon>
        <taxon>Alphaproteobacteria</taxon>
        <taxon>Rhodobacterales</taxon>
        <taxon>Paracoccaceae</taxon>
        <taxon>Paralimibaculum</taxon>
    </lineage>
</organism>
<dbReference type="PROSITE" id="PS50850">
    <property type="entry name" value="MFS"/>
    <property type="match status" value="1"/>
</dbReference>
<dbReference type="PANTHER" id="PTHR23530">
    <property type="entry name" value="TRANSPORT PROTEIN-RELATED"/>
    <property type="match status" value="1"/>
</dbReference>
<feature type="transmembrane region" description="Helical" evidence="5">
    <location>
        <begin position="255"/>
        <end position="275"/>
    </location>
</feature>
<dbReference type="InterPro" id="IPR011701">
    <property type="entry name" value="MFS"/>
</dbReference>
<keyword evidence="3 5" id="KW-1133">Transmembrane helix</keyword>
<dbReference type="PANTHER" id="PTHR23530:SF1">
    <property type="entry name" value="PERMEASE, MAJOR FACILITATOR SUPERFAMILY-RELATED"/>
    <property type="match status" value="1"/>
</dbReference>
<evidence type="ECO:0000256" key="4">
    <source>
        <dbReference type="ARBA" id="ARBA00023136"/>
    </source>
</evidence>
<reference evidence="7 8" key="1">
    <citation type="submission" date="2023-04" db="EMBL/GenBank/DDBJ databases">
        <title>Marinoamorphus aggregata gen. nov., sp. Nov., isolate from tissue of brittle star Ophioplocus japonicus.</title>
        <authorList>
            <person name="Kawano K."/>
            <person name="Sawayama S."/>
            <person name="Nakagawa S."/>
        </authorList>
    </citation>
    <scope>NUCLEOTIDE SEQUENCE [LARGE SCALE GENOMIC DNA]</scope>
    <source>
        <strain evidence="7 8">NKW23</strain>
    </source>
</reference>
<feature type="transmembrane region" description="Helical" evidence="5">
    <location>
        <begin position="378"/>
        <end position="399"/>
    </location>
</feature>
<evidence type="ECO:0000256" key="2">
    <source>
        <dbReference type="ARBA" id="ARBA00022692"/>
    </source>
</evidence>
<feature type="transmembrane region" description="Helical" evidence="5">
    <location>
        <begin position="282"/>
        <end position="302"/>
    </location>
</feature>
<evidence type="ECO:0000256" key="3">
    <source>
        <dbReference type="ARBA" id="ARBA00022989"/>
    </source>
</evidence>
<dbReference type="Pfam" id="PF07690">
    <property type="entry name" value="MFS_1"/>
    <property type="match status" value="1"/>
</dbReference>
<dbReference type="PROSITE" id="PS00216">
    <property type="entry name" value="SUGAR_TRANSPORT_1"/>
    <property type="match status" value="1"/>
</dbReference>
<dbReference type="InterPro" id="IPR005829">
    <property type="entry name" value="Sugar_transporter_CS"/>
</dbReference>
<feature type="transmembrane region" description="Helical" evidence="5">
    <location>
        <begin position="350"/>
        <end position="372"/>
    </location>
</feature>
<evidence type="ECO:0000313" key="8">
    <source>
        <dbReference type="Proteomes" id="UP001239909"/>
    </source>
</evidence>